<feature type="region of interest" description="Disordered" evidence="1">
    <location>
        <begin position="181"/>
        <end position="203"/>
    </location>
</feature>
<dbReference type="VEuPathDB" id="VectorBase:LOC119168559"/>
<proteinExistence type="predicted"/>
<keyword evidence="3" id="KW-1185">Reference proteome</keyword>
<sequence length="203" mass="22139">MSGEGAKPEAAVLPIRRASLSQKDVRQPVRHQVPATGNLSRPKVVPRPGSRVASIAKSFEQLSLAEGRTVTNRRSFRAASGIIRPSTVRRTHSVLTQQKPLTAVQVAVRNLEARCASPAKETPANHSFLWTRDNKELPYGGSLSSASGDASKRDDDELCEEVAQQSLYGVGQVTTKCVEHKHRSEPQPCFGSSTPHELYPVKH</sequence>
<protein>
    <submittedName>
        <fullName evidence="2">Uncharacterized protein</fullName>
    </submittedName>
</protein>
<dbReference type="EMBL" id="JABSTU010000001">
    <property type="protein sequence ID" value="KAH8039531.1"/>
    <property type="molecule type" value="Genomic_DNA"/>
</dbReference>
<evidence type="ECO:0000313" key="3">
    <source>
        <dbReference type="Proteomes" id="UP000821866"/>
    </source>
</evidence>
<dbReference type="AlphaFoldDB" id="A0A9J6EYP7"/>
<gene>
    <name evidence="2" type="ORF">HPB51_007433</name>
</gene>
<organism evidence="2 3">
    <name type="scientific">Rhipicephalus microplus</name>
    <name type="common">Cattle tick</name>
    <name type="synonym">Boophilus microplus</name>
    <dbReference type="NCBI Taxonomy" id="6941"/>
    <lineage>
        <taxon>Eukaryota</taxon>
        <taxon>Metazoa</taxon>
        <taxon>Ecdysozoa</taxon>
        <taxon>Arthropoda</taxon>
        <taxon>Chelicerata</taxon>
        <taxon>Arachnida</taxon>
        <taxon>Acari</taxon>
        <taxon>Parasitiformes</taxon>
        <taxon>Ixodida</taxon>
        <taxon>Ixodoidea</taxon>
        <taxon>Ixodidae</taxon>
        <taxon>Rhipicephalinae</taxon>
        <taxon>Rhipicephalus</taxon>
        <taxon>Boophilus</taxon>
    </lineage>
</organism>
<reference evidence="2" key="2">
    <citation type="submission" date="2021-09" db="EMBL/GenBank/DDBJ databases">
        <authorList>
            <person name="Jia N."/>
            <person name="Wang J."/>
            <person name="Shi W."/>
            <person name="Du L."/>
            <person name="Sun Y."/>
            <person name="Zhan W."/>
            <person name="Jiang J."/>
            <person name="Wang Q."/>
            <person name="Zhang B."/>
            <person name="Ji P."/>
            <person name="Sakyi L.B."/>
            <person name="Cui X."/>
            <person name="Yuan T."/>
            <person name="Jiang B."/>
            <person name="Yang W."/>
            <person name="Lam T.T.-Y."/>
            <person name="Chang Q."/>
            <person name="Ding S."/>
            <person name="Wang X."/>
            <person name="Zhu J."/>
            <person name="Ruan X."/>
            <person name="Zhao L."/>
            <person name="Wei J."/>
            <person name="Que T."/>
            <person name="Du C."/>
            <person name="Cheng J."/>
            <person name="Dai P."/>
            <person name="Han X."/>
            <person name="Huang E."/>
            <person name="Gao Y."/>
            <person name="Liu J."/>
            <person name="Shao H."/>
            <person name="Ye R."/>
            <person name="Li L."/>
            <person name="Wei W."/>
            <person name="Wang X."/>
            <person name="Wang C."/>
            <person name="Huo Q."/>
            <person name="Li W."/>
            <person name="Guo W."/>
            <person name="Chen H."/>
            <person name="Chen S."/>
            <person name="Zhou L."/>
            <person name="Zhou L."/>
            <person name="Ni X."/>
            <person name="Tian J."/>
            <person name="Zhou Y."/>
            <person name="Sheng Y."/>
            <person name="Liu T."/>
            <person name="Pan Y."/>
            <person name="Xia L."/>
            <person name="Li J."/>
            <person name="Zhao F."/>
            <person name="Cao W."/>
        </authorList>
    </citation>
    <scope>NUCLEOTIDE SEQUENCE</scope>
    <source>
        <strain evidence="2">Rmic-2018</strain>
        <tissue evidence="2">Larvae</tissue>
    </source>
</reference>
<accession>A0A9J6EYP7</accession>
<evidence type="ECO:0000256" key="1">
    <source>
        <dbReference type="SAM" id="MobiDB-lite"/>
    </source>
</evidence>
<dbReference type="Proteomes" id="UP000821866">
    <property type="component" value="Chromosome 1"/>
</dbReference>
<reference evidence="2" key="1">
    <citation type="journal article" date="2020" name="Cell">
        <title>Large-Scale Comparative Analyses of Tick Genomes Elucidate Their Genetic Diversity and Vector Capacities.</title>
        <authorList>
            <consortium name="Tick Genome and Microbiome Consortium (TIGMIC)"/>
            <person name="Jia N."/>
            <person name="Wang J."/>
            <person name="Shi W."/>
            <person name="Du L."/>
            <person name="Sun Y."/>
            <person name="Zhan W."/>
            <person name="Jiang J.F."/>
            <person name="Wang Q."/>
            <person name="Zhang B."/>
            <person name="Ji P."/>
            <person name="Bell-Sakyi L."/>
            <person name="Cui X.M."/>
            <person name="Yuan T.T."/>
            <person name="Jiang B.G."/>
            <person name="Yang W.F."/>
            <person name="Lam T.T."/>
            <person name="Chang Q.C."/>
            <person name="Ding S.J."/>
            <person name="Wang X.J."/>
            <person name="Zhu J.G."/>
            <person name="Ruan X.D."/>
            <person name="Zhao L."/>
            <person name="Wei J.T."/>
            <person name="Ye R.Z."/>
            <person name="Que T.C."/>
            <person name="Du C.H."/>
            <person name="Zhou Y.H."/>
            <person name="Cheng J.X."/>
            <person name="Dai P.F."/>
            <person name="Guo W.B."/>
            <person name="Han X.H."/>
            <person name="Huang E.J."/>
            <person name="Li L.F."/>
            <person name="Wei W."/>
            <person name="Gao Y.C."/>
            <person name="Liu J.Z."/>
            <person name="Shao H.Z."/>
            <person name="Wang X."/>
            <person name="Wang C.C."/>
            <person name="Yang T.C."/>
            <person name="Huo Q.B."/>
            <person name="Li W."/>
            <person name="Chen H.Y."/>
            <person name="Chen S.E."/>
            <person name="Zhou L.G."/>
            <person name="Ni X.B."/>
            <person name="Tian J.H."/>
            <person name="Sheng Y."/>
            <person name="Liu T."/>
            <person name="Pan Y.S."/>
            <person name="Xia L.Y."/>
            <person name="Li J."/>
            <person name="Zhao F."/>
            <person name="Cao W.C."/>
        </authorList>
    </citation>
    <scope>NUCLEOTIDE SEQUENCE</scope>
    <source>
        <strain evidence="2">Rmic-2018</strain>
    </source>
</reference>
<evidence type="ECO:0000313" key="2">
    <source>
        <dbReference type="EMBL" id="KAH8039531.1"/>
    </source>
</evidence>
<name>A0A9J6EYP7_RHIMP</name>
<comment type="caution">
    <text evidence="2">The sequence shown here is derived from an EMBL/GenBank/DDBJ whole genome shotgun (WGS) entry which is preliminary data.</text>
</comment>
<feature type="region of interest" description="Disordered" evidence="1">
    <location>
        <begin position="1"/>
        <end position="49"/>
    </location>
</feature>